<evidence type="ECO:0000313" key="1">
    <source>
        <dbReference type="EMBL" id="MBA0813063.1"/>
    </source>
</evidence>
<protein>
    <submittedName>
        <fullName evidence="1">Uncharacterized protein</fullName>
    </submittedName>
</protein>
<dbReference type="EMBL" id="JABFAD010000011">
    <property type="protein sequence ID" value="MBA0813063.1"/>
    <property type="molecule type" value="Genomic_DNA"/>
</dbReference>
<dbReference type="AlphaFoldDB" id="A0A7J9HTR3"/>
<gene>
    <name evidence="1" type="ORF">Gohar_026946</name>
</gene>
<keyword evidence="2" id="KW-1185">Reference proteome</keyword>
<comment type="caution">
    <text evidence="1">The sequence shown here is derived from an EMBL/GenBank/DDBJ whole genome shotgun (WGS) entry which is preliminary data.</text>
</comment>
<name>A0A7J9HTR3_9ROSI</name>
<reference evidence="1 2" key="1">
    <citation type="journal article" date="2019" name="Genome Biol. Evol.">
        <title>Insights into the evolution of the New World diploid cottons (Gossypium, subgenus Houzingenia) based on genome sequencing.</title>
        <authorList>
            <person name="Grover C.E."/>
            <person name="Arick M.A. 2nd"/>
            <person name="Thrash A."/>
            <person name="Conover J.L."/>
            <person name="Sanders W.S."/>
            <person name="Peterson D.G."/>
            <person name="Frelichowski J.E."/>
            <person name="Scheffler J.A."/>
            <person name="Scheffler B.E."/>
            <person name="Wendel J.F."/>
        </authorList>
    </citation>
    <scope>NUCLEOTIDE SEQUENCE [LARGE SCALE GENOMIC DNA]</scope>
    <source>
        <strain evidence="1">0</strain>
        <tissue evidence="1">Leaf</tissue>
    </source>
</reference>
<dbReference type="Proteomes" id="UP000593560">
    <property type="component" value="Unassembled WGS sequence"/>
</dbReference>
<sequence length="247" mass="28807">MRFRRIRSNYHLSGKEISRGASYQFCSYGGNTPFPLAFNARCNLTRNLKNIIGKFANYDRSSSRNFLDSYMRLRILLDVKELHSKSSCRKLVELTEEELVRGWLKEIWAKDTTMEVRHLGLRGYEIMEIDEWKKQPRIMLTQTLSVGSGYPSVVFSLKDLVFFNKPKFLFLMETLVHLDKMEELRVTLQFDNCFCVDRVGYSGGLAFLLNSSNNACVVGYSNNYVGVLIEEPDHPKWCLTRFYNFPK</sequence>
<accession>A0A7J9HTR3</accession>
<dbReference type="OrthoDB" id="10607552at2759"/>
<organism evidence="1 2">
    <name type="scientific">Gossypium harknessii</name>
    <dbReference type="NCBI Taxonomy" id="34285"/>
    <lineage>
        <taxon>Eukaryota</taxon>
        <taxon>Viridiplantae</taxon>
        <taxon>Streptophyta</taxon>
        <taxon>Embryophyta</taxon>
        <taxon>Tracheophyta</taxon>
        <taxon>Spermatophyta</taxon>
        <taxon>Magnoliopsida</taxon>
        <taxon>eudicotyledons</taxon>
        <taxon>Gunneridae</taxon>
        <taxon>Pentapetalae</taxon>
        <taxon>rosids</taxon>
        <taxon>malvids</taxon>
        <taxon>Malvales</taxon>
        <taxon>Malvaceae</taxon>
        <taxon>Malvoideae</taxon>
        <taxon>Gossypium</taxon>
    </lineage>
</organism>
<proteinExistence type="predicted"/>
<evidence type="ECO:0000313" key="2">
    <source>
        <dbReference type="Proteomes" id="UP000593560"/>
    </source>
</evidence>